<reference evidence="12 13" key="1">
    <citation type="submission" date="2019-03" db="EMBL/GenBank/DDBJ databases">
        <title>Genomic Encyclopedia of Type Strains, Phase IV (KMG-IV): sequencing the most valuable type-strain genomes for metagenomic binning, comparative biology and taxonomic classification.</title>
        <authorList>
            <person name="Goeker M."/>
        </authorList>
    </citation>
    <scope>NUCLEOTIDE SEQUENCE [LARGE SCALE GENOMIC DNA]</scope>
    <source>
        <strain evidence="12 13">DSM 16326</strain>
    </source>
</reference>
<dbReference type="PANTHER" id="PTHR45138">
    <property type="entry name" value="REGULATORY COMPONENTS OF SENSORY TRANSDUCTION SYSTEM"/>
    <property type="match status" value="1"/>
</dbReference>
<protein>
    <recommendedName>
        <fullName evidence="3">diguanylate cyclase</fullName>
        <ecNumber evidence="3">2.7.7.65</ecNumber>
    </recommendedName>
</protein>
<evidence type="ECO:0000313" key="12">
    <source>
        <dbReference type="EMBL" id="TDY04010.1"/>
    </source>
</evidence>
<dbReference type="InterPro" id="IPR043128">
    <property type="entry name" value="Rev_trsase/Diguanyl_cyclase"/>
</dbReference>
<feature type="transmembrane region" description="Helical" evidence="10">
    <location>
        <begin position="6"/>
        <end position="24"/>
    </location>
</feature>
<feature type="coiled-coil region" evidence="9">
    <location>
        <begin position="290"/>
        <end position="325"/>
    </location>
</feature>
<comment type="cofactor">
    <cofactor evidence="1">
        <name>Mg(2+)</name>
        <dbReference type="ChEBI" id="CHEBI:18420"/>
    </cofactor>
</comment>
<comment type="caution">
    <text evidence="12">The sequence shown here is derived from an EMBL/GenBank/DDBJ whole genome shotgun (WGS) entry which is preliminary data.</text>
</comment>
<feature type="transmembrane region" description="Helical" evidence="10">
    <location>
        <begin position="191"/>
        <end position="212"/>
    </location>
</feature>
<dbReference type="FunFam" id="3.30.70.270:FF:000001">
    <property type="entry name" value="Diguanylate cyclase domain protein"/>
    <property type="match status" value="1"/>
</dbReference>
<keyword evidence="4" id="KW-1003">Cell membrane</keyword>
<evidence type="ECO:0000259" key="11">
    <source>
        <dbReference type="PROSITE" id="PS50887"/>
    </source>
</evidence>
<feature type="transmembrane region" description="Helical" evidence="10">
    <location>
        <begin position="218"/>
        <end position="235"/>
    </location>
</feature>
<dbReference type="GO" id="GO:0005886">
    <property type="term" value="C:plasma membrane"/>
    <property type="evidence" value="ECO:0007669"/>
    <property type="project" value="UniProtKB-SubCell"/>
</dbReference>
<dbReference type="Proteomes" id="UP000294914">
    <property type="component" value="Unassembled WGS sequence"/>
</dbReference>
<keyword evidence="13" id="KW-1185">Reference proteome</keyword>
<organism evidence="12 13">
    <name type="scientific">Thiohalophilus thiocyanatoxydans</name>
    <dbReference type="NCBI Taxonomy" id="381308"/>
    <lineage>
        <taxon>Bacteria</taxon>
        <taxon>Pseudomonadati</taxon>
        <taxon>Pseudomonadota</taxon>
        <taxon>Gammaproteobacteria</taxon>
        <taxon>Thiohalomonadales</taxon>
        <taxon>Thiohalophilaceae</taxon>
        <taxon>Thiohalophilus</taxon>
    </lineage>
</organism>
<evidence type="ECO:0000256" key="7">
    <source>
        <dbReference type="ARBA" id="ARBA00023136"/>
    </source>
</evidence>
<dbReference type="SMART" id="SM00267">
    <property type="entry name" value="GGDEF"/>
    <property type="match status" value="1"/>
</dbReference>
<evidence type="ECO:0000256" key="8">
    <source>
        <dbReference type="ARBA" id="ARBA00034247"/>
    </source>
</evidence>
<evidence type="ECO:0000256" key="4">
    <source>
        <dbReference type="ARBA" id="ARBA00022475"/>
    </source>
</evidence>
<keyword evidence="5 10" id="KW-0812">Transmembrane</keyword>
<feature type="transmembrane region" description="Helical" evidence="10">
    <location>
        <begin position="242"/>
        <end position="259"/>
    </location>
</feature>
<evidence type="ECO:0000256" key="1">
    <source>
        <dbReference type="ARBA" id="ARBA00001946"/>
    </source>
</evidence>
<dbReference type="InterPro" id="IPR000160">
    <property type="entry name" value="GGDEF_dom"/>
</dbReference>
<dbReference type="NCBIfam" id="TIGR00254">
    <property type="entry name" value="GGDEF"/>
    <property type="match status" value="1"/>
</dbReference>
<evidence type="ECO:0000256" key="3">
    <source>
        <dbReference type="ARBA" id="ARBA00012528"/>
    </source>
</evidence>
<feature type="transmembrane region" description="Helical" evidence="10">
    <location>
        <begin position="155"/>
        <end position="179"/>
    </location>
</feature>
<dbReference type="InterPro" id="IPR007895">
    <property type="entry name" value="MASE1"/>
</dbReference>
<feature type="domain" description="GGDEF" evidence="11">
    <location>
        <begin position="356"/>
        <end position="488"/>
    </location>
</feature>
<proteinExistence type="predicted"/>
<feature type="transmembrane region" description="Helical" evidence="10">
    <location>
        <begin position="76"/>
        <end position="100"/>
    </location>
</feature>
<sequence>MTVKFDVMVLIRALLVGLAFYAGARLGVTQTITPEGIAILWPPNAVLLSAFLLFPYRQWPWLGVAALLAECLADVPAFPLWAALGFGLTNLFEVALAAWLIRRAVGEQFDFDRLRSGAYFLLYGPFLASALAALAGAAIYVLLDRADSGYWALWRVWWFGDALGLLLLTPLIVVMWHWLEKGLPRINWPAVGELLVLSSLLIGLGIMIFSEGTRGEPGFHLTAIVLLPFSAWAAFRFGVRGAAITVVIIAVLAVGFMVRGSHPYTDYAPQLAVWLMQEYLAVVALVSVGLAILLEEIRTQRNQLEQRVRERTRKLEEANLRLKEQASIDYLTGIANRRHFYHIAQRELKRRTVSGGAISLILFDVDHFKEVNDRFGHDVGDMVLNRIVDAVKETIRPLDMFGRFGGEEFLILLPDVPQDIAVKVAERIRKGLEALQISHEDQIIEVTVSLGVAQWDGCSTLDELITQVDKALYEAKALGRNHVQAVSPVLDVVQAPVSPGKA</sequence>
<evidence type="ECO:0000256" key="6">
    <source>
        <dbReference type="ARBA" id="ARBA00022989"/>
    </source>
</evidence>
<dbReference type="Pfam" id="PF00990">
    <property type="entry name" value="GGDEF"/>
    <property type="match status" value="1"/>
</dbReference>
<comment type="catalytic activity">
    <reaction evidence="8">
        <text>2 GTP = 3',3'-c-di-GMP + 2 diphosphate</text>
        <dbReference type="Rhea" id="RHEA:24898"/>
        <dbReference type="ChEBI" id="CHEBI:33019"/>
        <dbReference type="ChEBI" id="CHEBI:37565"/>
        <dbReference type="ChEBI" id="CHEBI:58805"/>
        <dbReference type="EC" id="2.7.7.65"/>
    </reaction>
</comment>
<feature type="transmembrane region" description="Helical" evidence="10">
    <location>
        <begin position="36"/>
        <end position="56"/>
    </location>
</feature>
<dbReference type="Pfam" id="PF05231">
    <property type="entry name" value="MASE1"/>
    <property type="match status" value="1"/>
</dbReference>
<dbReference type="PROSITE" id="PS50887">
    <property type="entry name" value="GGDEF"/>
    <property type="match status" value="1"/>
</dbReference>
<dbReference type="Gene3D" id="3.30.70.270">
    <property type="match status" value="1"/>
</dbReference>
<dbReference type="EMBL" id="SOQX01000001">
    <property type="protein sequence ID" value="TDY04010.1"/>
    <property type="molecule type" value="Genomic_DNA"/>
</dbReference>
<comment type="subcellular location">
    <subcellularLocation>
        <location evidence="2">Cell membrane</location>
        <topology evidence="2">Multi-pass membrane protein</topology>
    </subcellularLocation>
</comment>
<keyword evidence="6 10" id="KW-1133">Transmembrane helix</keyword>
<feature type="transmembrane region" description="Helical" evidence="10">
    <location>
        <begin position="120"/>
        <end position="143"/>
    </location>
</feature>
<keyword evidence="7 10" id="KW-0472">Membrane</keyword>
<dbReference type="InterPro" id="IPR050469">
    <property type="entry name" value="Diguanylate_Cyclase"/>
</dbReference>
<dbReference type="InterPro" id="IPR029787">
    <property type="entry name" value="Nucleotide_cyclase"/>
</dbReference>
<dbReference type="AlphaFoldDB" id="A0A4R8IWW5"/>
<keyword evidence="9" id="KW-0175">Coiled coil</keyword>
<accession>A0A4R8IWW5</accession>
<name>A0A4R8IWW5_9GAMM</name>
<feature type="transmembrane region" description="Helical" evidence="10">
    <location>
        <begin position="271"/>
        <end position="294"/>
    </location>
</feature>
<evidence type="ECO:0000313" key="13">
    <source>
        <dbReference type="Proteomes" id="UP000294914"/>
    </source>
</evidence>
<dbReference type="RefSeq" id="WP_243830683.1">
    <property type="nucleotide sequence ID" value="NZ_SOQX01000001.1"/>
</dbReference>
<evidence type="ECO:0000256" key="2">
    <source>
        <dbReference type="ARBA" id="ARBA00004651"/>
    </source>
</evidence>
<gene>
    <name evidence="12" type="ORF">EDC23_0381</name>
</gene>
<dbReference type="PANTHER" id="PTHR45138:SF9">
    <property type="entry name" value="DIGUANYLATE CYCLASE DGCM-RELATED"/>
    <property type="match status" value="1"/>
</dbReference>
<dbReference type="GO" id="GO:0052621">
    <property type="term" value="F:diguanylate cyclase activity"/>
    <property type="evidence" value="ECO:0007669"/>
    <property type="project" value="UniProtKB-EC"/>
</dbReference>
<dbReference type="SUPFAM" id="SSF55073">
    <property type="entry name" value="Nucleotide cyclase"/>
    <property type="match status" value="1"/>
</dbReference>
<evidence type="ECO:0000256" key="10">
    <source>
        <dbReference type="SAM" id="Phobius"/>
    </source>
</evidence>
<evidence type="ECO:0000256" key="9">
    <source>
        <dbReference type="SAM" id="Coils"/>
    </source>
</evidence>
<dbReference type="CDD" id="cd01949">
    <property type="entry name" value="GGDEF"/>
    <property type="match status" value="1"/>
</dbReference>
<evidence type="ECO:0000256" key="5">
    <source>
        <dbReference type="ARBA" id="ARBA00022692"/>
    </source>
</evidence>
<dbReference type="EC" id="2.7.7.65" evidence="3"/>